<evidence type="ECO:0000313" key="3">
    <source>
        <dbReference type="EMBL" id="CDO51612.1"/>
    </source>
</evidence>
<dbReference type="GO" id="GO:0032955">
    <property type="term" value="P:regulation of division septum assembly"/>
    <property type="evidence" value="ECO:0007669"/>
    <property type="project" value="TreeGrafter"/>
</dbReference>
<dbReference type="GO" id="GO:0031991">
    <property type="term" value="P:regulation of actomyosin contractile ring contraction"/>
    <property type="evidence" value="ECO:0007669"/>
    <property type="project" value="TreeGrafter"/>
</dbReference>
<dbReference type="Gene3D" id="1.20.900.10">
    <property type="entry name" value="Dbl homology (DH) domain"/>
    <property type="match status" value="1"/>
</dbReference>
<sequence length="811" mass="93430">MENTTNYSIDTNSTTCHSQMETPIQLIGISKSNSSSNSNSVGQLDTKVPLSKQPSIQDKFLFTQQNQQSQQSQQQYQIEQQRSHQQKDLIANYTSKFVDKPFTIETEQSLIPRQHPAPHGPHGEQPNYSSNTTAKPTSRMETFKYDPFPTDFQYPSVTPQLQQRMSPGMQKRWSRSGSNHTNRDNTMHQQNHIDINDPKVQKRLRTKYNLIRELVETEETFNLDLSVISDVYANTLTKPPYLHYASAPDVRALFSNVKLVLVLSRRFVSHLKECVPAYILYECEPKDGEILKDVRSYIGEVILEYIPNLEAVYRVYCKQSQFQLNTFYRLDTLGPPMIQTWLHDCRELSKDFTQAWTLDALLIKPVQRLMKYHLLITSMLEATTADHPDYPALKKGLDKMQEAANKINALEPVNMYVYQKKMDSLYDEDDSYKDDGTILTKVDYNTAMSRLKDYPRIDEELEVLIVQFDRKHRHVKNLMKYLRENIEQIQNHFDANSSFAHAWSTWGADDNKRSKVYKKFALFSLPFTTSSSASVSTNKLLDQIEDNVLSPLQKMYEYYHQASNTILLHDRTHAAYQRYTEWRVVAEGSHDQPELPAEVLADADAFMLSHNLLKIELPELFSSTERVIDASLVRFISIQREWFRIAVDSTSNVFGLTLDDIRTTTSDPIVSTFERHQSRAARAVVDEKLRICHTLESTGTGFDAVTLVESSQQTHHSSHHIQPQNSHLSQHKEYQVQQQAQQLQYAQQIPRQHTLTTAKSLQLTSVSSPSSLSSASQDSESINSATTPTTPQQKRRSMILNWPIRKNTLRK</sequence>
<dbReference type="InterPro" id="IPR035899">
    <property type="entry name" value="DBL_dom_sf"/>
</dbReference>
<dbReference type="SUPFAM" id="SSF103657">
    <property type="entry name" value="BAR/IMD domain-like"/>
    <property type="match status" value="1"/>
</dbReference>
<name>A0A0J9X358_GEOCN</name>
<dbReference type="OrthoDB" id="10256089at2759"/>
<evidence type="ECO:0000259" key="2">
    <source>
        <dbReference type="PROSITE" id="PS50010"/>
    </source>
</evidence>
<dbReference type="PROSITE" id="PS50010">
    <property type="entry name" value="DH_2"/>
    <property type="match status" value="1"/>
</dbReference>
<feature type="compositionally biased region" description="Low complexity" evidence="1">
    <location>
        <begin position="64"/>
        <end position="80"/>
    </location>
</feature>
<accession>A0A0J9X358</accession>
<dbReference type="STRING" id="1173061.A0A0J9X358"/>
<feature type="domain" description="DH" evidence="2">
    <location>
        <begin position="206"/>
        <end position="410"/>
    </location>
</feature>
<comment type="caution">
    <text evidence="3">The sequence shown here is derived from an EMBL/GenBank/DDBJ whole genome shotgun (WGS) entry which is preliminary data.</text>
</comment>
<feature type="compositionally biased region" description="Polar residues" evidence="1">
    <location>
        <begin position="782"/>
        <end position="792"/>
    </location>
</feature>
<evidence type="ECO:0000313" key="4">
    <source>
        <dbReference type="Proteomes" id="UP000242525"/>
    </source>
</evidence>
<proteinExistence type="predicted"/>
<feature type="region of interest" description="Disordered" evidence="1">
    <location>
        <begin position="763"/>
        <end position="811"/>
    </location>
</feature>
<dbReference type="GO" id="GO:0005085">
    <property type="term" value="F:guanyl-nucleotide exchange factor activity"/>
    <property type="evidence" value="ECO:0007669"/>
    <property type="project" value="InterPro"/>
</dbReference>
<feature type="region of interest" description="Disordered" evidence="1">
    <location>
        <begin position="709"/>
        <end position="735"/>
    </location>
</feature>
<feature type="region of interest" description="Disordered" evidence="1">
    <location>
        <begin position="112"/>
        <end position="136"/>
    </location>
</feature>
<dbReference type="EMBL" id="CCBN010000001">
    <property type="protein sequence ID" value="CDO51612.1"/>
    <property type="molecule type" value="Genomic_DNA"/>
</dbReference>
<dbReference type="Pfam" id="PF00621">
    <property type="entry name" value="RhoGEF"/>
    <property type="match status" value="1"/>
</dbReference>
<dbReference type="Proteomes" id="UP000242525">
    <property type="component" value="Unassembled WGS sequence"/>
</dbReference>
<organism evidence="3 4">
    <name type="scientific">Geotrichum candidum</name>
    <name type="common">Oospora lactis</name>
    <name type="synonym">Dipodascus geotrichum</name>
    <dbReference type="NCBI Taxonomy" id="1173061"/>
    <lineage>
        <taxon>Eukaryota</taxon>
        <taxon>Fungi</taxon>
        <taxon>Dikarya</taxon>
        <taxon>Ascomycota</taxon>
        <taxon>Saccharomycotina</taxon>
        <taxon>Dipodascomycetes</taxon>
        <taxon>Dipodascales</taxon>
        <taxon>Dipodascaceae</taxon>
        <taxon>Geotrichum</taxon>
    </lineage>
</organism>
<dbReference type="SMART" id="SM00325">
    <property type="entry name" value="RhoGEF"/>
    <property type="match status" value="1"/>
</dbReference>
<dbReference type="PANTHER" id="PTHR22834">
    <property type="entry name" value="NUCLEAR FUSION PROTEIN FUS2"/>
    <property type="match status" value="1"/>
</dbReference>
<evidence type="ECO:0000256" key="1">
    <source>
        <dbReference type="SAM" id="MobiDB-lite"/>
    </source>
</evidence>
<protein>
    <recommendedName>
        <fullName evidence="2">DH domain-containing protein</fullName>
    </recommendedName>
</protein>
<reference evidence="3" key="1">
    <citation type="submission" date="2014-03" db="EMBL/GenBank/DDBJ databases">
        <authorList>
            <person name="Casaregola S."/>
        </authorList>
    </citation>
    <scope>NUCLEOTIDE SEQUENCE [LARGE SCALE GENOMIC DNA]</scope>
    <source>
        <strain evidence="3">CLIB 918</strain>
    </source>
</reference>
<feature type="compositionally biased region" description="Low complexity" evidence="1">
    <location>
        <begin position="710"/>
        <end position="724"/>
    </location>
</feature>
<feature type="compositionally biased region" description="Polar residues" evidence="1">
    <location>
        <begin position="126"/>
        <end position="136"/>
    </location>
</feature>
<dbReference type="InterPro" id="IPR027267">
    <property type="entry name" value="AH/BAR_dom_sf"/>
</dbReference>
<dbReference type="PANTHER" id="PTHR22834:SF20">
    <property type="entry name" value="SH3 DOMAIN-CONTAINING PROTEIN"/>
    <property type="match status" value="1"/>
</dbReference>
<dbReference type="InterPro" id="IPR000219">
    <property type="entry name" value="DH_dom"/>
</dbReference>
<keyword evidence="4" id="KW-1185">Reference proteome</keyword>
<feature type="region of interest" description="Disordered" evidence="1">
    <location>
        <begin position="64"/>
        <end position="83"/>
    </location>
</feature>
<gene>
    <name evidence="3" type="ORF">BN980_GECA01s09228g</name>
</gene>
<dbReference type="GO" id="GO:0005737">
    <property type="term" value="C:cytoplasm"/>
    <property type="evidence" value="ECO:0007669"/>
    <property type="project" value="TreeGrafter"/>
</dbReference>
<dbReference type="Gene3D" id="1.20.1270.60">
    <property type="entry name" value="Arfaptin homology (AH) domain/BAR domain"/>
    <property type="match status" value="1"/>
</dbReference>
<dbReference type="InterPro" id="IPR051492">
    <property type="entry name" value="Dynamin-Rho_GEF"/>
</dbReference>
<dbReference type="SUPFAM" id="SSF48065">
    <property type="entry name" value="DBL homology domain (DH-domain)"/>
    <property type="match status" value="1"/>
</dbReference>
<feature type="compositionally biased region" description="Low complexity" evidence="1">
    <location>
        <begin position="763"/>
        <end position="781"/>
    </location>
</feature>
<dbReference type="AlphaFoldDB" id="A0A0J9X358"/>
<dbReference type="CDD" id="cd00160">
    <property type="entry name" value="RhoGEF"/>
    <property type="match status" value="1"/>
</dbReference>